<dbReference type="OrthoDB" id="9783637at2"/>
<protein>
    <recommendedName>
        <fullName evidence="4">Outer membrane protein beta-barrel domain-containing protein</fullName>
    </recommendedName>
</protein>
<accession>A0A1H6M959</accession>
<evidence type="ECO:0008006" key="4">
    <source>
        <dbReference type="Google" id="ProtNLM"/>
    </source>
</evidence>
<name>A0A1H6M959_9GAMM</name>
<dbReference type="AlphaFoldDB" id="A0A1H6M959"/>
<evidence type="ECO:0000313" key="3">
    <source>
        <dbReference type="Proteomes" id="UP000198988"/>
    </source>
</evidence>
<dbReference type="EMBL" id="CDSC02000390">
    <property type="protein sequence ID" value="SEH97915.1"/>
    <property type="molecule type" value="Genomic_DNA"/>
</dbReference>
<sequence length="249" mass="27269">MLKTTLTTIFLIVAISQVQAKMTLKHGVYLSQSIGSIDADISGKHQNFSDFVGNNPDAITEKNATVYDGKISDARSVGYNLRYTPKVGFGYELGLYFTKIKMPTQDAALIHDDGSAFKKNTTAGPVDVVVSSPSSYMQTTDLYLGGLYNFTAINKSTPYIGLGYAKIKGNWHKSYYSGTPGGADYGTKGKTKVDGHYISAKVGINFNENYNLELEHAKHKIHADAFRSFNINGSDAKFNRTSVNLIVNF</sequence>
<feature type="signal peptide" evidence="1">
    <location>
        <begin position="1"/>
        <end position="20"/>
    </location>
</feature>
<evidence type="ECO:0000313" key="2">
    <source>
        <dbReference type="EMBL" id="SEH97915.1"/>
    </source>
</evidence>
<keyword evidence="1" id="KW-0732">Signal</keyword>
<gene>
    <name evidence="2" type="ORF">BAZSYMA_ACONTIG00855_6</name>
</gene>
<reference evidence="3" key="1">
    <citation type="submission" date="2016-06" db="EMBL/GenBank/DDBJ databases">
        <authorList>
            <person name="Petersen J."/>
            <person name="Sayavedra L."/>
        </authorList>
    </citation>
    <scope>NUCLEOTIDE SEQUENCE [LARGE SCALE GENOMIC DNA]</scope>
    <source>
        <strain evidence="3">BazSymA</strain>
    </source>
</reference>
<evidence type="ECO:0000256" key="1">
    <source>
        <dbReference type="SAM" id="SignalP"/>
    </source>
</evidence>
<organism evidence="2 3">
    <name type="scientific">Bathymodiolus azoricus thioautotrophic gill symbiont</name>
    <dbReference type="NCBI Taxonomy" id="235205"/>
    <lineage>
        <taxon>Bacteria</taxon>
        <taxon>Pseudomonadati</taxon>
        <taxon>Pseudomonadota</taxon>
        <taxon>Gammaproteobacteria</taxon>
        <taxon>sulfur-oxidizing symbionts</taxon>
    </lineage>
</organism>
<proteinExistence type="predicted"/>
<dbReference type="RefSeq" id="WP_090717460.1">
    <property type="nucleotide sequence ID" value="NZ_CAESAP020000010.1"/>
</dbReference>
<feature type="chain" id="PRO_5011473944" description="Outer membrane protein beta-barrel domain-containing protein" evidence="1">
    <location>
        <begin position="21"/>
        <end position="249"/>
    </location>
</feature>
<dbReference type="Proteomes" id="UP000198988">
    <property type="component" value="Unassembled WGS sequence"/>
</dbReference>